<feature type="region of interest" description="Disordered" evidence="1">
    <location>
        <begin position="117"/>
        <end position="150"/>
    </location>
</feature>
<dbReference type="SUPFAM" id="SSF52540">
    <property type="entry name" value="P-loop containing nucleoside triphosphate hydrolases"/>
    <property type="match status" value="1"/>
</dbReference>
<feature type="region of interest" description="Disordered" evidence="1">
    <location>
        <begin position="52"/>
        <end position="98"/>
    </location>
</feature>
<keyword evidence="2" id="KW-1133">Transmembrane helix</keyword>
<name>A0A078B2Y4_STYLE</name>
<dbReference type="EMBL" id="CCKQ01015759">
    <property type="protein sequence ID" value="CDW87597.1"/>
    <property type="molecule type" value="Genomic_DNA"/>
</dbReference>
<dbReference type="PANTHER" id="PTHR34932">
    <property type="entry name" value="TRPL TRANSLOCATION DEFECT PROTEIN 14"/>
    <property type="match status" value="1"/>
</dbReference>
<feature type="compositionally biased region" description="Polar residues" evidence="1">
    <location>
        <begin position="70"/>
        <end position="87"/>
    </location>
</feature>
<accession>A0A078B2Y4</accession>
<dbReference type="Gene3D" id="3.40.50.300">
    <property type="entry name" value="P-loop containing nucleotide triphosphate hydrolases"/>
    <property type="match status" value="1"/>
</dbReference>
<evidence type="ECO:0000259" key="3">
    <source>
        <dbReference type="Pfam" id="PF13521"/>
    </source>
</evidence>
<feature type="compositionally biased region" description="Basic and acidic residues" evidence="1">
    <location>
        <begin position="88"/>
        <end position="98"/>
    </location>
</feature>
<dbReference type="InterPro" id="IPR033469">
    <property type="entry name" value="CYTH-like_dom_sf"/>
</dbReference>
<feature type="domain" description="NadR/Ttd14 AAA" evidence="3">
    <location>
        <begin position="159"/>
        <end position="335"/>
    </location>
</feature>
<reference evidence="4 5" key="1">
    <citation type="submission" date="2014-06" db="EMBL/GenBank/DDBJ databases">
        <authorList>
            <person name="Swart Estienne"/>
        </authorList>
    </citation>
    <scope>NUCLEOTIDE SEQUENCE [LARGE SCALE GENOMIC DNA]</scope>
    <source>
        <strain evidence="4 5">130c</strain>
    </source>
</reference>
<dbReference type="Gene3D" id="2.40.320.10">
    <property type="entry name" value="Hypothetical Protein Pfu-838710-001"/>
    <property type="match status" value="1"/>
</dbReference>
<dbReference type="InParanoid" id="A0A078B2Y4"/>
<dbReference type="InterPro" id="IPR027417">
    <property type="entry name" value="P-loop_NTPase"/>
</dbReference>
<organism evidence="4 5">
    <name type="scientific">Stylonychia lemnae</name>
    <name type="common">Ciliate</name>
    <dbReference type="NCBI Taxonomy" id="5949"/>
    <lineage>
        <taxon>Eukaryota</taxon>
        <taxon>Sar</taxon>
        <taxon>Alveolata</taxon>
        <taxon>Ciliophora</taxon>
        <taxon>Intramacronucleata</taxon>
        <taxon>Spirotrichea</taxon>
        <taxon>Stichotrichia</taxon>
        <taxon>Sporadotrichida</taxon>
        <taxon>Oxytrichidae</taxon>
        <taxon>Stylonychinae</taxon>
        <taxon>Stylonychia</taxon>
    </lineage>
</organism>
<dbReference type="GO" id="GO:0070300">
    <property type="term" value="F:phosphatidic acid binding"/>
    <property type="evidence" value="ECO:0007669"/>
    <property type="project" value="TreeGrafter"/>
</dbReference>
<dbReference type="Pfam" id="PF13521">
    <property type="entry name" value="AAA_28"/>
    <property type="match status" value="1"/>
</dbReference>
<keyword evidence="2" id="KW-0472">Membrane</keyword>
<dbReference type="InterPro" id="IPR038727">
    <property type="entry name" value="NadR/Ttd14_AAA_dom"/>
</dbReference>
<sequence>MERQLKQQNGNVWFYLTIFISVAFVGLQILKHFSSKDQLAMKEAKLKQKLKKQIEKQQKHKEMEAKQVKKSQPSEGIRSRNVSTTDSNRGDNGGKKDKLATMNEEIERVERVMRKRNNSKLTAQTSAHEELGINRSTSSRGNELDSRKAIKDSKHPITRICLTGGPCAGKTTALATLSVVLQQMGFKVLQVPEAATILMKGGAFIETPKMTLANAVRFQINLMKLQMSLEDNFIQIAMNSDQPTIILCDRGVMDGSAYTEENVWQAILDETGWSTMQLRDRRYEAVIHLVTAAQGAEEFYTMTNNQARYEDLQAAQELDQKLINAWVGHPHFSIIQNNFSSFQQKIDSCLETVLKFIGLPSPSTFIKKFLLIADKNNYDIQVPRNVKKEYFNIEETFLLYTAEEQIDNVARKIGKNDSFIYYHETKTMQNNERIVRKRQITAREYIELLDQKDNAKKVIKKLRQCFIYESQYFIVDTFLNLKGFSFSIMRIETTREAQQIKIPPFVKVMREVTEEQIYETRMIADKQYMMPEKDKKEIEEKIKNIKTN</sequence>
<proteinExistence type="predicted"/>
<dbReference type="Proteomes" id="UP000039865">
    <property type="component" value="Unassembled WGS sequence"/>
</dbReference>
<dbReference type="GO" id="GO:0035091">
    <property type="term" value="F:phosphatidylinositol binding"/>
    <property type="evidence" value="ECO:0007669"/>
    <property type="project" value="TreeGrafter"/>
</dbReference>
<dbReference type="GO" id="GO:0005525">
    <property type="term" value="F:GTP binding"/>
    <property type="evidence" value="ECO:0007669"/>
    <property type="project" value="TreeGrafter"/>
</dbReference>
<evidence type="ECO:0000256" key="1">
    <source>
        <dbReference type="SAM" id="MobiDB-lite"/>
    </source>
</evidence>
<keyword evidence="2" id="KW-0812">Transmembrane</keyword>
<protein>
    <recommendedName>
        <fullName evidence="3">NadR/Ttd14 AAA domain-containing protein</fullName>
    </recommendedName>
</protein>
<keyword evidence="5" id="KW-1185">Reference proteome</keyword>
<dbReference type="AlphaFoldDB" id="A0A078B2Y4"/>
<dbReference type="OrthoDB" id="6375174at2759"/>
<dbReference type="PANTHER" id="PTHR34932:SF1">
    <property type="entry name" value="TRPL TRANSLOCATION DEFECT PROTEIN 14"/>
    <property type="match status" value="1"/>
</dbReference>
<dbReference type="OMA" id="MAIEDNF"/>
<feature type="transmembrane region" description="Helical" evidence="2">
    <location>
        <begin position="12"/>
        <end position="30"/>
    </location>
</feature>
<evidence type="ECO:0000256" key="2">
    <source>
        <dbReference type="SAM" id="Phobius"/>
    </source>
</evidence>
<evidence type="ECO:0000313" key="5">
    <source>
        <dbReference type="Proteomes" id="UP000039865"/>
    </source>
</evidence>
<evidence type="ECO:0000313" key="4">
    <source>
        <dbReference type="EMBL" id="CDW87597.1"/>
    </source>
</evidence>
<gene>
    <name evidence="4" type="primary">Contig6570.g7030</name>
    <name evidence="4" type="ORF">STYLEM_16703</name>
</gene>
<dbReference type="InterPro" id="IPR053227">
    <property type="entry name" value="TRPL-trafficking_regulator"/>
</dbReference>
<feature type="compositionally biased region" description="Basic and acidic residues" evidence="1">
    <location>
        <begin position="52"/>
        <end position="67"/>
    </location>
</feature>
<dbReference type="SUPFAM" id="SSF55154">
    <property type="entry name" value="CYTH-like phosphatases"/>
    <property type="match status" value="1"/>
</dbReference>